<evidence type="ECO:0000313" key="4">
    <source>
        <dbReference type="Proteomes" id="UP001484097"/>
    </source>
</evidence>
<dbReference type="Pfam" id="PF18367">
    <property type="entry name" value="Rv2175c_C"/>
    <property type="match status" value="1"/>
</dbReference>
<dbReference type="GO" id="GO:0003677">
    <property type="term" value="F:DNA binding"/>
    <property type="evidence" value="ECO:0007669"/>
    <property type="project" value="UniProtKB-KW"/>
</dbReference>
<evidence type="ECO:0000259" key="2">
    <source>
        <dbReference type="Pfam" id="PF21531"/>
    </source>
</evidence>
<dbReference type="InterPro" id="IPR048576">
    <property type="entry name" value="Rv2175c_wHTH"/>
</dbReference>
<name>A0ABV0IL10_9MICC</name>
<dbReference type="Pfam" id="PF21531">
    <property type="entry name" value="Rv2175c_wHTH"/>
    <property type="match status" value="1"/>
</dbReference>
<protein>
    <submittedName>
        <fullName evidence="3">Rv2175c family DNA-binding protein</fullName>
    </submittedName>
</protein>
<gene>
    <name evidence="3" type="ORF">ABDK96_14275</name>
</gene>
<sequence length="129" mass="14501">MNTAARTHDAPQEPELETLVGEWEFFPDLAEKWDIPVTRVHNMVGEGRLLAAKVGDRQARAVPALFLTEVGPLESLKGTLSVLHDAGFTDEQAIRWLYTEDDTLPGRPVDALREGRKTEIRRRAQALAW</sequence>
<organism evidence="3 4">
    <name type="scientific">Citricoccus nitrophenolicus</name>
    <dbReference type="NCBI Taxonomy" id="863575"/>
    <lineage>
        <taxon>Bacteria</taxon>
        <taxon>Bacillati</taxon>
        <taxon>Actinomycetota</taxon>
        <taxon>Actinomycetes</taxon>
        <taxon>Micrococcales</taxon>
        <taxon>Micrococcaceae</taxon>
        <taxon>Citricoccus</taxon>
    </lineage>
</organism>
<dbReference type="Proteomes" id="UP001484097">
    <property type="component" value="Unassembled WGS sequence"/>
</dbReference>
<keyword evidence="3" id="KW-0238">DNA-binding</keyword>
<accession>A0ABV0IL10</accession>
<dbReference type="EMBL" id="JBDXMX010000007">
    <property type="protein sequence ID" value="MEO9248846.1"/>
    <property type="molecule type" value="Genomic_DNA"/>
</dbReference>
<proteinExistence type="predicted"/>
<evidence type="ECO:0000259" key="1">
    <source>
        <dbReference type="Pfam" id="PF18367"/>
    </source>
</evidence>
<reference evidence="3 4" key="1">
    <citation type="submission" date="2024-05" db="EMBL/GenBank/DDBJ databases">
        <authorList>
            <person name="Yi C."/>
        </authorList>
    </citation>
    <scope>NUCLEOTIDE SEQUENCE [LARGE SCALE GENOMIC DNA]</scope>
    <source>
        <strain evidence="3 4">XS13</strain>
    </source>
</reference>
<evidence type="ECO:0000313" key="3">
    <source>
        <dbReference type="EMBL" id="MEO9248846.1"/>
    </source>
</evidence>
<comment type="caution">
    <text evidence="3">The sequence shown here is derived from an EMBL/GenBank/DDBJ whole genome shotgun (WGS) entry which is preliminary data.</text>
</comment>
<feature type="domain" description="Rv2175c C-terminal" evidence="1">
    <location>
        <begin position="74"/>
        <end position="128"/>
    </location>
</feature>
<dbReference type="RefSeq" id="WP_347921558.1">
    <property type="nucleotide sequence ID" value="NZ_JBDXMX010000007.1"/>
</dbReference>
<feature type="domain" description="DNA-binding protein Rv2175c wHTH" evidence="2">
    <location>
        <begin position="27"/>
        <end position="67"/>
    </location>
</feature>
<dbReference type="InterPro" id="IPR041098">
    <property type="entry name" value="Rv2175c_C"/>
</dbReference>
<keyword evidence="4" id="KW-1185">Reference proteome</keyword>